<dbReference type="OrthoDB" id="341511at2759"/>
<accession>A0A2A9NQV9</accession>
<feature type="compositionally biased region" description="Acidic residues" evidence="3">
    <location>
        <begin position="127"/>
        <end position="137"/>
    </location>
</feature>
<feature type="region of interest" description="Disordered" evidence="3">
    <location>
        <begin position="115"/>
        <end position="140"/>
    </location>
</feature>
<dbReference type="EMBL" id="KZ301976">
    <property type="protein sequence ID" value="PFH52929.1"/>
    <property type="molecule type" value="Genomic_DNA"/>
</dbReference>
<gene>
    <name evidence="6" type="ORF">AMATHDRAFT_138651</name>
</gene>
<dbReference type="GO" id="GO:0031422">
    <property type="term" value="C:RecQ family helicase-topoisomerase III complex"/>
    <property type="evidence" value="ECO:0007669"/>
    <property type="project" value="TreeGrafter"/>
</dbReference>
<dbReference type="Proteomes" id="UP000242287">
    <property type="component" value="Unassembled WGS sequence"/>
</dbReference>
<keyword evidence="7" id="KW-1185">Reference proteome</keyword>
<dbReference type="PANTHER" id="PTHR14790">
    <property type="entry name" value="RECQ-MEDIATED GENOME INSTABILITY PROTEIN 1 RMI1"/>
    <property type="match status" value="1"/>
</dbReference>
<proteinExistence type="inferred from homology"/>
<dbReference type="Pfam" id="PF21000">
    <property type="entry name" value="RMI1_N_N"/>
    <property type="match status" value="1"/>
</dbReference>
<dbReference type="GO" id="GO:0000724">
    <property type="term" value="P:double-strand break repair via homologous recombination"/>
    <property type="evidence" value="ECO:0007669"/>
    <property type="project" value="TreeGrafter"/>
</dbReference>
<evidence type="ECO:0000256" key="3">
    <source>
        <dbReference type="SAM" id="MobiDB-lite"/>
    </source>
</evidence>
<name>A0A2A9NQV9_9AGAR</name>
<dbReference type="PANTHER" id="PTHR14790:SF15">
    <property type="entry name" value="RECQ-MEDIATED GENOME INSTABILITY PROTEIN 1"/>
    <property type="match status" value="1"/>
</dbReference>
<dbReference type="Pfam" id="PF08585">
    <property type="entry name" value="RMI1_N_C"/>
    <property type="match status" value="1"/>
</dbReference>
<dbReference type="InterPro" id="IPR013894">
    <property type="entry name" value="RMI1_OB"/>
</dbReference>
<evidence type="ECO:0000256" key="1">
    <source>
        <dbReference type="ARBA" id="ARBA00006395"/>
    </source>
</evidence>
<dbReference type="Gene3D" id="2.40.50.770">
    <property type="entry name" value="RecQ-mediated genome instability protein Rmi1, C-terminal domain"/>
    <property type="match status" value="1"/>
</dbReference>
<dbReference type="GO" id="GO:0000712">
    <property type="term" value="P:resolution of meiotic recombination intermediates"/>
    <property type="evidence" value="ECO:0007669"/>
    <property type="project" value="TreeGrafter"/>
</dbReference>
<evidence type="ECO:0000313" key="7">
    <source>
        <dbReference type="Proteomes" id="UP000242287"/>
    </source>
</evidence>
<feature type="domain" description="RMI1 N-terminal" evidence="5">
    <location>
        <begin position="15"/>
        <end position="64"/>
    </location>
</feature>
<organism evidence="6 7">
    <name type="scientific">Amanita thiersii Skay4041</name>
    <dbReference type="NCBI Taxonomy" id="703135"/>
    <lineage>
        <taxon>Eukaryota</taxon>
        <taxon>Fungi</taxon>
        <taxon>Dikarya</taxon>
        <taxon>Basidiomycota</taxon>
        <taxon>Agaricomycotina</taxon>
        <taxon>Agaricomycetes</taxon>
        <taxon>Agaricomycetidae</taxon>
        <taxon>Agaricales</taxon>
        <taxon>Pluteineae</taxon>
        <taxon>Amanitaceae</taxon>
        <taxon>Amanita</taxon>
    </lineage>
</organism>
<feature type="domain" description="RecQ mediated genome instability protein 1 OB-fold" evidence="4">
    <location>
        <begin position="74"/>
        <end position="185"/>
    </location>
</feature>
<sequence>MTDLHPRVIRWLQQHYPKPTLDPDWLNDCLDWLINQQHYSLDTDPNAFYAALESQLLQSNLQDSMLHGTGLPIHIALPTTTTVLTGPPILVEISAMTEIAHSAFNLDQIRAAREERSRSGRDMSNNIDEDGDIDVDEGPPPKYSRGMLRFTLTDGATSLPAIEYKPIPQLVLGVTPLGYKVRLPNTS</sequence>
<evidence type="ECO:0000259" key="4">
    <source>
        <dbReference type="Pfam" id="PF08585"/>
    </source>
</evidence>
<dbReference type="GO" id="GO:0016604">
    <property type="term" value="C:nuclear body"/>
    <property type="evidence" value="ECO:0007669"/>
    <property type="project" value="TreeGrafter"/>
</dbReference>
<dbReference type="InterPro" id="IPR042470">
    <property type="entry name" value="RMI1_N_C_sf"/>
</dbReference>
<dbReference type="AlphaFoldDB" id="A0A2A9NQV9"/>
<dbReference type="InterPro" id="IPR049363">
    <property type="entry name" value="RMI1_N"/>
</dbReference>
<dbReference type="SMART" id="SM01161">
    <property type="entry name" value="DUF1767"/>
    <property type="match status" value="1"/>
</dbReference>
<reference evidence="6 7" key="1">
    <citation type="submission" date="2014-02" db="EMBL/GenBank/DDBJ databases">
        <title>Transposable element dynamics among asymbiotic and ectomycorrhizal Amanita fungi.</title>
        <authorList>
            <consortium name="DOE Joint Genome Institute"/>
            <person name="Hess J."/>
            <person name="Skrede I."/>
            <person name="Wolfe B."/>
            <person name="LaButti K."/>
            <person name="Ohm R.A."/>
            <person name="Grigoriev I.V."/>
            <person name="Pringle A."/>
        </authorList>
    </citation>
    <scope>NUCLEOTIDE SEQUENCE [LARGE SCALE GENOMIC DNA]</scope>
    <source>
        <strain evidence="6 7">SKay4041</strain>
    </source>
</reference>
<evidence type="ECO:0000259" key="5">
    <source>
        <dbReference type="Pfam" id="PF21000"/>
    </source>
</evidence>
<comment type="similarity">
    <text evidence="1">Belongs to the RMI1 family.</text>
</comment>
<evidence type="ECO:0000256" key="2">
    <source>
        <dbReference type="ARBA" id="ARBA00018987"/>
    </source>
</evidence>
<evidence type="ECO:0000313" key="6">
    <source>
        <dbReference type="EMBL" id="PFH52929.1"/>
    </source>
</evidence>
<protein>
    <recommendedName>
        <fullName evidence="2">RecQ-mediated genome instability protein 1</fullName>
    </recommendedName>
</protein>
<dbReference type="STRING" id="703135.A0A2A9NQV9"/>